<dbReference type="Pfam" id="PF00248">
    <property type="entry name" value="Aldo_ket_red"/>
    <property type="match status" value="1"/>
</dbReference>
<dbReference type="InterPro" id="IPR018170">
    <property type="entry name" value="Aldo/ket_reductase_CS"/>
</dbReference>
<evidence type="ECO:0000256" key="3">
    <source>
        <dbReference type="ARBA" id="ARBA00049445"/>
    </source>
</evidence>
<evidence type="ECO:0000313" key="9">
    <source>
        <dbReference type="Proteomes" id="UP000319576"/>
    </source>
</evidence>
<feature type="active site" description="Proton donor" evidence="4">
    <location>
        <position position="44"/>
    </location>
</feature>
<name>A0A517XVC4_9BACT</name>
<keyword evidence="2 8" id="KW-0560">Oxidoreductase</keyword>
<dbReference type="PANTHER" id="PTHR11732">
    <property type="entry name" value="ALDO/KETO REDUCTASE"/>
    <property type="match status" value="1"/>
</dbReference>
<dbReference type="EC" id="1.-.-.-" evidence="8"/>
<keyword evidence="9" id="KW-1185">Reference proteome</keyword>
<dbReference type="AlphaFoldDB" id="A0A517XVC4"/>
<dbReference type="GO" id="GO:1990002">
    <property type="term" value="F:methylglyoxal reductase (NADPH) (acetol producing) activity"/>
    <property type="evidence" value="ECO:0007669"/>
    <property type="project" value="RHEA"/>
</dbReference>
<dbReference type="PIRSF" id="PIRSF000097">
    <property type="entry name" value="AKR"/>
    <property type="match status" value="1"/>
</dbReference>
<evidence type="ECO:0000256" key="5">
    <source>
        <dbReference type="PIRSR" id="PIRSR000097-2"/>
    </source>
</evidence>
<evidence type="ECO:0000313" key="8">
    <source>
        <dbReference type="EMBL" id="QDU21461.1"/>
    </source>
</evidence>
<dbReference type="InterPro" id="IPR023210">
    <property type="entry name" value="NADP_OxRdtase_dom"/>
</dbReference>
<feature type="site" description="Lowers pKa of active site Tyr" evidence="6">
    <location>
        <position position="73"/>
    </location>
</feature>
<evidence type="ECO:0000256" key="2">
    <source>
        <dbReference type="ARBA" id="ARBA00023002"/>
    </source>
</evidence>
<comment type="catalytic activity">
    <reaction evidence="3">
        <text>hydroxyacetone + NADP(+) = methylglyoxal + NADPH + H(+)</text>
        <dbReference type="Rhea" id="RHEA:27986"/>
        <dbReference type="ChEBI" id="CHEBI:15378"/>
        <dbReference type="ChEBI" id="CHEBI:17158"/>
        <dbReference type="ChEBI" id="CHEBI:27957"/>
        <dbReference type="ChEBI" id="CHEBI:57783"/>
        <dbReference type="ChEBI" id="CHEBI:58349"/>
    </reaction>
</comment>
<evidence type="ECO:0000256" key="1">
    <source>
        <dbReference type="ARBA" id="ARBA00007905"/>
    </source>
</evidence>
<sequence length="321" mass="34801">MLPRMTPIPPVGLGLWKVPNAAAAGLVAEAVRLGYRHLDSACDYGNEAEVGDGIGAALAAGHCRREDLWVTSKLWNTYHAAGHVRPALDRSLADLKLDYLDLYLIHFPIAQAFVPFETRYPPGWFFDPADSAGGMRFAPVPLAETWRAMEDLHAAGRVKHIGVCNVGTAQLRDLLAGCRVRPAVLQIELHPYLTQEKLVRFCRAEGIAVTAFSPLGAPSYVPLGMATPDESVMTEPAVAAAATRLGKTPAQVLLRWGVQRGTAVVPKTSRAERLAENLAVLDFTLTEAEMAAISALDRGRRFNDPGVFAEAAFNTFCPIYE</sequence>
<organism evidence="8 9">
    <name type="scientific">Urbifossiella limnaea</name>
    <dbReference type="NCBI Taxonomy" id="2528023"/>
    <lineage>
        <taxon>Bacteria</taxon>
        <taxon>Pseudomonadati</taxon>
        <taxon>Planctomycetota</taxon>
        <taxon>Planctomycetia</taxon>
        <taxon>Gemmatales</taxon>
        <taxon>Gemmataceae</taxon>
        <taxon>Urbifossiella</taxon>
    </lineage>
</organism>
<dbReference type="Proteomes" id="UP000319576">
    <property type="component" value="Chromosome"/>
</dbReference>
<dbReference type="Gene3D" id="3.20.20.100">
    <property type="entry name" value="NADP-dependent oxidoreductase domain"/>
    <property type="match status" value="1"/>
</dbReference>
<dbReference type="InterPro" id="IPR020471">
    <property type="entry name" value="AKR"/>
</dbReference>
<dbReference type="EMBL" id="CP036273">
    <property type="protein sequence ID" value="QDU21461.1"/>
    <property type="molecule type" value="Genomic_DNA"/>
</dbReference>
<comment type="similarity">
    <text evidence="1">Belongs to the aldo/keto reductase family.</text>
</comment>
<accession>A0A517XVC4</accession>
<reference evidence="8 9" key="1">
    <citation type="submission" date="2019-02" db="EMBL/GenBank/DDBJ databases">
        <title>Deep-cultivation of Planctomycetes and their phenomic and genomic characterization uncovers novel biology.</title>
        <authorList>
            <person name="Wiegand S."/>
            <person name="Jogler M."/>
            <person name="Boedeker C."/>
            <person name="Pinto D."/>
            <person name="Vollmers J."/>
            <person name="Rivas-Marin E."/>
            <person name="Kohn T."/>
            <person name="Peeters S.H."/>
            <person name="Heuer A."/>
            <person name="Rast P."/>
            <person name="Oberbeckmann S."/>
            <person name="Bunk B."/>
            <person name="Jeske O."/>
            <person name="Meyerdierks A."/>
            <person name="Storesund J.E."/>
            <person name="Kallscheuer N."/>
            <person name="Luecker S."/>
            <person name="Lage O.M."/>
            <person name="Pohl T."/>
            <person name="Merkel B.J."/>
            <person name="Hornburger P."/>
            <person name="Mueller R.-W."/>
            <person name="Bruemmer F."/>
            <person name="Labrenz M."/>
            <person name="Spormann A.M."/>
            <person name="Op den Camp H."/>
            <person name="Overmann J."/>
            <person name="Amann R."/>
            <person name="Jetten M.S.M."/>
            <person name="Mascher T."/>
            <person name="Medema M.H."/>
            <person name="Devos D.P."/>
            <person name="Kaster A.-K."/>
            <person name="Ovreas L."/>
            <person name="Rohde M."/>
            <person name="Galperin M.Y."/>
            <person name="Jogler C."/>
        </authorList>
    </citation>
    <scope>NUCLEOTIDE SEQUENCE [LARGE SCALE GENOMIC DNA]</scope>
    <source>
        <strain evidence="8 9">ETA_A1</strain>
    </source>
</reference>
<gene>
    <name evidence="8" type="ORF">ETAA1_34280</name>
</gene>
<protein>
    <submittedName>
        <fullName evidence="8">Putative oxidoreductase</fullName>
        <ecNumber evidence="8">1.-.-.-</ecNumber>
    </submittedName>
</protein>
<evidence type="ECO:0000256" key="4">
    <source>
        <dbReference type="PIRSR" id="PIRSR000097-1"/>
    </source>
</evidence>
<dbReference type="FunFam" id="3.20.20.100:FF:000002">
    <property type="entry name" value="2,5-diketo-D-gluconic acid reductase A"/>
    <property type="match status" value="1"/>
</dbReference>
<dbReference type="PRINTS" id="PR00069">
    <property type="entry name" value="ALDKETRDTASE"/>
</dbReference>
<dbReference type="PROSITE" id="PS00798">
    <property type="entry name" value="ALDOKETO_REDUCTASE_1"/>
    <property type="match status" value="1"/>
</dbReference>
<feature type="binding site" evidence="5">
    <location>
        <position position="106"/>
    </location>
    <ligand>
        <name>substrate</name>
    </ligand>
</feature>
<dbReference type="InterPro" id="IPR036812">
    <property type="entry name" value="NAD(P)_OxRdtase_dom_sf"/>
</dbReference>
<evidence type="ECO:0000256" key="6">
    <source>
        <dbReference type="PIRSR" id="PIRSR000097-3"/>
    </source>
</evidence>
<dbReference type="KEGG" id="uli:ETAA1_34280"/>
<dbReference type="SUPFAM" id="SSF51430">
    <property type="entry name" value="NAD(P)-linked oxidoreductase"/>
    <property type="match status" value="1"/>
</dbReference>
<feature type="domain" description="NADP-dependent oxidoreductase" evidence="7">
    <location>
        <begin position="12"/>
        <end position="297"/>
    </location>
</feature>
<evidence type="ECO:0000259" key="7">
    <source>
        <dbReference type="Pfam" id="PF00248"/>
    </source>
</evidence>
<proteinExistence type="inferred from homology"/>